<feature type="compositionally biased region" description="Low complexity" evidence="3">
    <location>
        <begin position="22"/>
        <end position="38"/>
    </location>
</feature>
<evidence type="ECO:0000256" key="3">
    <source>
        <dbReference type="SAM" id="MobiDB-lite"/>
    </source>
</evidence>
<dbReference type="SUPFAM" id="SSF56112">
    <property type="entry name" value="Protein kinase-like (PK-like)"/>
    <property type="match status" value="1"/>
</dbReference>
<name>A0ABP9Y5A5_9FUNG</name>
<dbReference type="SMART" id="SM00220">
    <property type="entry name" value="S_TKc"/>
    <property type="match status" value="1"/>
</dbReference>
<evidence type="ECO:0000259" key="4">
    <source>
        <dbReference type="PROSITE" id="PS50011"/>
    </source>
</evidence>
<comment type="caution">
    <text evidence="5">The sequence shown here is derived from an EMBL/GenBank/DDBJ whole genome shotgun (WGS) entry which is preliminary data.</text>
</comment>
<sequence>MPAVVNSGTKKKRQWWQKLVWSSSNKSSSSSSQQNNIQRWKNLSPDNPPLSFLVVAQPTATTFKSSEPDQPTSEIAPTDKNHEFIPSASLYISHQDPFYHRDLYTIAELSETNTTNSFAASSSHDHPSFSDTTTTLATSSSDGNVLPVVVLPPPASPAVVVVVEQPSSSSVVTQPPPVVKPSSTDELETNILFRQMLQLRINDKDYPKKLRLLFNDQNNLEYVLFTAIDGTQQKIRFKGTPQSIPPELLKCDRYNHELTSVWVLGILLYHMLVGKYPFDNKHVVTHVELFNRMLVDPNFVVIMPDTLSAQAQDLLKHMLTPDPTKRATFAFIQSHPWFIANKPTKKTKRKKALQFVKKVTNFVFKGPYPPPPP</sequence>
<accession>A0ABP9Y5A5</accession>
<gene>
    <name evidence="5" type="ORF">HPULCUR_007613</name>
</gene>
<dbReference type="Pfam" id="PF00069">
    <property type="entry name" value="Pkinase"/>
    <property type="match status" value="1"/>
</dbReference>
<organism evidence="5 6">
    <name type="scientific">Helicostylum pulchrum</name>
    <dbReference type="NCBI Taxonomy" id="562976"/>
    <lineage>
        <taxon>Eukaryota</taxon>
        <taxon>Fungi</taxon>
        <taxon>Fungi incertae sedis</taxon>
        <taxon>Mucoromycota</taxon>
        <taxon>Mucoromycotina</taxon>
        <taxon>Mucoromycetes</taxon>
        <taxon>Mucorales</taxon>
        <taxon>Mucorineae</taxon>
        <taxon>Mucoraceae</taxon>
        <taxon>Helicostylum</taxon>
    </lineage>
</organism>
<dbReference type="Gene3D" id="1.10.510.10">
    <property type="entry name" value="Transferase(Phosphotransferase) domain 1"/>
    <property type="match status" value="1"/>
</dbReference>
<dbReference type="Proteomes" id="UP001476247">
    <property type="component" value="Unassembled WGS sequence"/>
</dbReference>
<evidence type="ECO:0000313" key="5">
    <source>
        <dbReference type="EMBL" id="GAA5802152.1"/>
    </source>
</evidence>
<evidence type="ECO:0000313" key="6">
    <source>
        <dbReference type="Proteomes" id="UP001476247"/>
    </source>
</evidence>
<reference evidence="5 6" key="1">
    <citation type="submission" date="2024-04" db="EMBL/GenBank/DDBJ databases">
        <title>genome sequences of Mucor flavus KT1a and Helicostylum pulchrum KT1b strains isolation_sourced from the surface of a dry-aged beef.</title>
        <authorList>
            <person name="Toyotome T."/>
            <person name="Hosono M."/>
            <person name="Torimaru M."/>
            <person name="Fukuda K."/>
            <person name="Mikami N."/>
        </authorList>
    </citation>
    <scope>NUCLEOTIDE SEQUENCE [LARGE SCALE GENOMIC DNA]</scope>
    <source>
        <strain evidence="5 6">KT1b</strain>
    </source>
</reference>
<keyword evidence="6" id="KW-1185">Reference proteome</keyword>
<feature type="region of interest" description="Disordered" evidence="3">
    <location>
        <begin position="117"/>
        <end position="137"/>
    </location>
</feature>
<protein>
    <recommendedName>
        <fullName evidence="4">Protein kinase domain-containing protein</fullName>
    </recommendedName>
</protein>
<dbReference type="PANTHER" id="PTHR24346:SF30">
    <property type="entry name" value="MATERNAL EMBRYONIC LEUCINE ZIPPER KINASE"/>
    <property type="match status" value="1"/>
</dbReference>
<feature type="domain" description="Protein kinase" evidence="4">
    <location>
        <begin position="1"/>
        <end position="338"/>
    </location>
</feature>
<feature type="region of interest" description="Disordered" evidence="3">
    <location>
        <begin position="22"/>
        <end position="46"/>
    </location>
</feature>
<dbReference type="PROSITE" id="PS50011">
    <property type="entry name" value="PROTEIN_KINASE_DOM"/>
    <property type="match status" value="1"/>
</dbReference>
<dbReference type="PANTHER" id="PTHR24346">
    <property type="entry name" value="MAP/MICROTUBULE AFFINITY-REGULATING KINASE"/>
    <property type="match status" value="1"/>
</dbReference>
<keyword evidence="1" id="KW-0547">Nucleotide-binding</keyword>
<proteinExistence type="predicted"/>
<evidence type="ECO:0000256" key="1">
    <source>
        <dbReference type="ARBA" id="ARBA00022741"/>
    </source>
</evidence>
<dbReference type="InterPro" id="IPR000719">
    <property type="entry name" value="Prot_kinase_dom"/>
</dbReference>
<dbReference type="EMBL" id="BAABUJ010000021">
    <property type="protein sequence ID" value="GAA5802152.1"/>
    <property type="molecule type" value="Genomic_DNA"/>
</dbReference>
<dbReference type="InterPro" id="IPR011009">
    <property type="entry name" value="Kinase-like_dom_sf"/>
</dbReference>
<keyword evidence="2" id="KW-0067">ATP-binding</keyword>
<evidence type="ECO:0000256" key="2">
    <source>
        <dbReference type="ARBA" id="ARBA00022840"/>
    </source>
</evidence>